<dbReference type="Proteomes" id="UP000278327">
    <property type="component" value="Unassembled WGS sequence"/>
</dbReference>
<evidence type="ECO:0000256" key="1">
    <source>
        <dbReference type="SAM" id="Phobius"/>
    </source>
</evidence>
<dbReference type="EMBL" id="QICA01000005">
    <property type="protein sequence ID" value="RNL38678.1"/>
    <property type="molecule type" value="Genomic_DNA"/>
</dbReference>
<keyword evidence="1" id="KW-0812">Transmembrane</keyword>
<sequence>MSASTDQAAILFLRITCSVNGIFYASMYALDSFALASGAPKLALANSLIDAFIMRMGLALLLSAPLGYGFIGIYTAQAAAPVLPAIIGFAYLRLWARRNSPAHQ</sequence>
<accession>A0A3N0AVH8</accession>
<dbReference type="RefSeq" id="WP_117283744.1">
    <property type="nucleotide sequence ID" value="NZ_JAMTCE010000004.1"/>
</dbReference>
<keyword evidence="1" id="KW-0472">Membrane</keyword>
<comment type="caution">
    <text evidence="2">The sequence shown here is derived from an EMBL/GenBank/DDBJ whole genome shotgun (WGS) entry which is preliminary data.</text>
</comment>
<feature type="transmembrane region" description="Helical" evidence="1">
    <location>
        <begin position="42"/>
        <end position="62"/>
    </location>
</feature>
<organism evidence="2 3">
    <name type="scientific">Adlercreutzia equolifaciens subsp. celatus DSM 18785</name>
    <dbReference type="NCBI Taxonomy" id="1121021"/>
    <lineage>
        <taxon>Bacteria</taxon>
        <taxon>Bacillati</taxon>
        <taxon>Actinomycetota</taxon>
        <taxon>Coriobacteriia</taxon>
        <taxon>Eggerthellales</taxon>
        <taxon>Eggerthellaceae</taxon>
        <taxon>Adlercreutzia</taxon>
    </lineage>
</organism>
<name>A0A3N0AVH8_9ACTN</name>
<feature type="transmembrane region" description="Helical" evidence="1">
    <location>
        <begin position="12"/>
        <end position="30"/>
    </location>
</feature>
<keyword evidence="3" id="KW-1185">Reference proteome</keyword>
<evidence type="ECO:0008006" key="4">
    <source>
        <dbReference type="Google" id="ProtNLM"/>
    </source>
</evidence>
<keyword evidence="1" id="KW-1133">Transmembrane helix</keyword>
<dbReference type="AlphaFoldDB" id="A0A3N0AVH8"/>
<gene>
    <name evidence="2" type="ORF">DMP10_04300</name>
</gene>
<reference evidence="2 3" key="1">
    <citation type="journal article" date="2019" name="Microbiol. Resour. Announc.">
        <title>Draft Genome Sequences of Type Strains of Gordonibacter faecihominis, Paraeggerthella hongkongensis, Parvibacter caecicola,Slackia equolifaciens, Slackia faecicanis, and Slackia isoflavoniconvertens.</title>
        <authorList>
            <person name="Danylec N."/>
            <person name="Stoll D.A."/>
            <person name="Dotsch A."/>
            <person name="Huch M."/>
        </authorList>
    </citation>
    <scope>NUCLEOTIDE SEQUENCE [LARGE SCALE GENOMIC DNA]</scope>
    <source>
        <strain evidence="2 3">DSM 18785</strain>
    </source>
</reference>
<feature type="transmembrane region" description="Helical" evidence="1">
    <location>
        <begin position="68"/>
        <end position="92"/>
    </location>
</feature>
<evidence type="ECO:0000313" key="3">
    <source>
        <dbReference type="Proteomes" id="UP000278327"/>
    </source>
</evidence>
<protein>
    <recommendedName>
        <fullName evidence="4">MATE family efflux transporter</fullName>
    </recommendedName>
</protein>
<evidence type="ECO:0000313" key="2">
    <source>
        <dbReference type="EMBL" id="RNL38678.1"/>
    </source>
</evidence>
<proteinExistence type="predicted"/>